<keyword evidence="1" id="KW-0732">Signal</keyword>
<dbReference type="PATRIC" id="fig|1454001.3.peg.2559"/>
<sequence>MSSRIILASLAAAAAVGLPAPAAATYALSLHATPSSGTVGGQVVVDVNLTLDGGDTLLGMDFVLNYDPAVLQYLTSAEGSLTPGWAPVPPFESPAGRLSATFLDPTLIGLDSTAGPLAGSIASLAFVLHAPGFSTLTLSDIVLLDTQFDKATEWNATHARVEVQPGGSIPEPASLPLLGLALALLCCPHENQGSARHTGS</sequence>
<dbReference type="EMBL" id="JFAX01000014">
    <property type="protein sequence ID" value="EXI66599.1"/>
    <property type="molecule type" value="Genomic_DNA"/>
</dbReference>
<feature type="domain" description="Cohesin" evidence="2">
    <location>
        <begin position="35"/>
        <end position="114"/>
    </location>
</feature>
<dbReference type="InterPro" id="IPR002102">
    <property type="entry name" value="Cohesin_dom"/>
</dbReference>
<evidence type="ECO:0000313" key="3">
    <source>
        <dbReference type="EMBL" id="EXI66599.1"/>
    </source>
</evidence>
<dbReference type="AlphaFoldDB" id="A0A011PK04"/>
<reference evidence="3" key="1">
    <citation type="submission" date="2014-02" db="EMBL/GenBank/DDBJ databases">
        <title>Expanding our view of genomic diversity in Candidatus Accumulibacter clades.</title>
        <authorList>
            <person name="Skennerton C.T."/>
            <person name="Barr J.J."/>
            <person name="Slater F.R."/>
            <person name="Bond P.L."/>
            <person name="Tyson G.W."/>
        </authorList>
    </citation>
    <scope>NUCLEOTIDE SEQUENCE [LARGE SCALE GENOMIC DNA]</scope>
</reference>
<comment type="caution">
    <text evidence="3">The sequence shown here is derived from an EMBL/GenBank/DDBJ whole genome shotgun (WGS) entry which is preliminary data.</text>
</comment>
<dbReference type="SUPFAM" id="SSF49384">
    <property type="entry name" value="Carbohydrate-binding domain"/>
    <property type="match status" value="1"/>
</dbReference>
<feature type="chain" id="PRO_5001462903" evidence="1">
    <location>
        <begin position="23"/>
        <end position="200"/>
    </location>
</feature>
<keyword evidence="4" id="KW-1185">Reference proteome</keyword>
<proteinExistence type="predicted"/>
<protein>
    <submittedName>
        <fullName evidence="3">Cohesin domain protein</fullName>
    </submittedName>
</protein>
<dbReference type="GO" id="GO:0000272">
    <property type="term" value="P:polysaccharide catabolic process"/>
    <property type="evidence" value="ECO:0007669"/>
    <property type="project" value="InterPro"/>
</dbReference>
<dbReference type="Proteomes" id="UP000020218">
    <property type="component" value="Unassembled WGS sequence"/>
</dbReference>
<dbReference type="InterPro" id="IPR008965">
    <property type="entry name" value="CBM2/CBM3_carb-bd_dom_sf"/>
</dbReference>
<dbReference type="CDD" id="cd08547">
    <property type="entry name" value="Type_II_cohesin"/>
    <property type="match status" value="1"/>
</dbReference>
<gene>
    <name evidence="3" type="ORF">AW08_02504</name>
</gene>
<evidence type="ECO:0000259" key="2">
    <source>
        <dbReference type="Pfam" id="PF00963"/>
    </source>
</evidence>
<name>A0A011PK04_9PROT</name>
<feature type="signal peptide" evidence="1">
    <location>
        <begin position="1"/>
        <end position="22"/>
    </location>
</feature>
<evidence type="ECO:0000313" key="4">
    <source>
        <dbReference type="Proteomes" id="UP000020218"/>
    </source>
</evidence>
<accession>A0A011PK04</accession>
<evidence type="ECO:0000256" key="1">
    <source>
        <dbReference type="SAM" id="SignalP"/>
    </source>
</evidence>
<organism evidence="3 4">
    <name type="scientific">Candidatus Accumulibacter adjunctus</name>
    <dbReference type="NCBI Taxonomy" id="1454001"/>
    <lineage>
        <taxon>Bacteria</taxon>
        <taxon>Pseudomonadati</taxon>
        <taxon>Pseudomonadota</taxon>
        <taxon>Betaproteobacteria</taxon>
        <taxon>Candidatus Accumulibacter</taxon>
    </lineage>
</organism>
<dbReference type="Gene3D" id="2.60.40.680">
    <property type="match status" value="1"/>
</dbReference>
<dbReference type="Pfam" id="PF00963">
    <property type="entry name" value="Cohesin"/>
    <property type="match status" value="1"/>
</dbReference>
<dbReference type="GO" id="GO:0030246">
    <property type="term" value="F:carbohydrate binding"/>
    <property type="evidence" value="ECO:0007669"/>
    <property type="project" value="InterPro"/>
</dbReference>